<feature type="transmembrane region" description="Helical" evidence="1">
    <location>
        <begin position="325"/>
        <end position="346"/>
    </location>
</feature>
<feature type="transmembrane region" description="Helical" evidence="1">
    <location>
        <begin position="224"/>
        <end position="249"/>
    </location>
</feature>
<feature type="transmembrane region" description="Helical" evidence="1">
    <location>
        <begin position="303"/>
        <end position="318"/>
    </location>
</feature>
<accession>E1IFJ8</accession>
<name>E1IFJ8_9CHLR</name>
<dbReference type="AlphaFoldDB" id="E1IFJ8"/>
<feature type="transmembrane region" description="Helical" evidence="1">
    <location>
        <begin position="173"/>
        <end position="189"/>
    </location>
</feature>
<proteinExistence type="predicted"/>
<protein>
    <recommendedName>
        <fullName evidence="4">YfhO family protein</fullName>
    </recommendedName>
</protein>
<evidence type="ECO:0000313" key="3">
    <source>
        <dbReference type="Proteomes" id="UP000054010"/>
    </source>
</evidence>
<feature type="transmembrane region" description="Helical" evidence="1">
    <location>
        <begin position="101"/>
        <end position="120"/>
    </location>
</feature>
<feature type="transmembrane region" description="Helical" evidence="1">
    <location>
        <begin position="195"/>
        <end position="212"/>
    </location>
</feature>
<feature type="transmembrane region" description="Helical" evidence="1">
    <location>
        <begin position="74"/>
        <end position="94"/>
    </location>
</feature>
<keyword evidence="3" id="KW-1185">Reference proteome</keyword>
<keyword evidence="1" id="KW-0812">Transmembrane</keyword>
<gene>
    <name evidence="2" type="ORF">OSCT_2099</name>
</gene>
<evidence type="ECO:0000313" key="2">
    <source>
        <dbReference type="EMBL" id="EFO80014.1"/>
    </source>
</evidence>
<dbReference type="EMBL" id="ADVR01000092">
    <property type="protein sequence ID" value="EFO80014.1"/>
    <property type="molecule type" value="Genomic_DNA"/>
</dbReference>
<dbReference type="eggNOG" id="COG1287">
    <property type="taxonomic scope" value="Bacteria"/>
</dbReference>
<evidence type="ECO:0008006" key="4">
    <source>
        <dbReference type="Google" id="ProtNLM"/>
    </source>
</evidence>
<dbReference type="HOGENOM" id="CLU_022594_0_0_0"/>
<feature type="transmembrane region" description="Helical" evidence="1">
    <location>
        <begin position="399"/>
        <end position="424"/>
    </location>
</feature>
<evidence type="ECO:0000256" key="1">
    <source>
        <dbReference type="SAM" id="Phobius"/>
    </source>
</evidence>
<dbReference type="Proteomes" id="UP000054010">
    <property type="component" value="Unassembled WGS sequence"/>
</dbReference>
<sequence length="695" mass="76393">MKRVLPHLSALALYVGLAILLTWPTTRYFTTAVPGNAFDSWQNMWNMWWLRTALLERSNPYFTPMLYYPQGTSLLLHTLNPINFLISLPVYALVDLVSAYNFAILANLSLNGLMGYFLALDVVEDRRAALVGGTVFATSGYLLAQVLGGHLNLLAIWPLPLAILLLRRAYRQPSRTSIILAGFALAFTLLADWQYFLFALLWAAWYALWLLISMGKMPRLRPLFPIIAAVGLSLLLASPLIIATAQVAAATPNVETQGGQDFRREQSVDLADLLIPSQLHPLWGGMAEQFQAYKAETHIQNKTAYLGLVACLLALIGLRGRESRFWWLTGALFTLLALGPVLQVAGWQTGLPLPSQLLFELPLVNIFRYPMRFIALAILALAILAAYGAQRLLAQRGYWATALIVLLLVLDNLTLPFPMAGVYIPDVYAELAAEPGNAAVLESPFYYATSPFYMLYQVVHEKPLVGGYTSRRMPYAILDELPLLRTFAYAQPAPDILDEDLRQLAPSILSYFNIGYLNLHSAGGALQYNELEPLASAAAAGAAPRISDASFIASDARRASGLRRSFTLGDQPPAGAVLTYRIATPADPLPFLGIGPGWSAPETLDDQTVRWITQDRASLLIYSAQPRRVALQIDLVAEHAGRIRLMLGAETLISQELVAGSQPIRVVLDLPAGRNEVVVEVQDAGRVRASRVGML</sequence>
<feature type="transmembrane region" description="Helical" evidence="1">
    <location>
        <begin position="140"/>
        <end position="166"/>
    </location>
</feature>
<comment type="caution">
    <text evidence="2">The sequence shown here is derived from an EMBL/GenBank/DDBJ whole genome shotgun (WGS) entry which is preliminary data.</text>
</comment>
<dbReference type="STRING" id="765420.OSCT_2099"/>
<keyword evidence="1" id="KW-0472">Membrane</keyword>
<keyword evidence="1" id="KW-1133">Transmembrane helix</keyword>
<feature type="transmembrane region" description="Helical" evidence="1">
    <location>
        <begin position="366"/>
        <end position="387"/>
    </location>
</feature>
<reference evidence="2 3" key="1">
    <citation type="journal article" date="2011" name="J. Bacteriol.">
        <title>Draft genome sequence of the anoxygenic filamentous phototrophic bacterium Oscillochloris trichoides subsp. DG-6.</title>
        <authorList>
            <person name="Kuznetsov B.B."/>
            <person name="Ivanovsky R.N."/>
            <person name="Keppen O.I."/>
            <person name="Sukhacheva M.V."/>
            <person name="Bumazhkin B.K."/>
            <person name="Patutina E.O."/>
            <person name="Beletsky A.V."/>
            <person name="Mardanov A.V."/>
            <person name="Baslerov R.V."/>
            <person name="Panteleeva A.N."/>
            <person name="Kolganova T.V."/>
            <person name="Ravin N.V."/>
            <person name="Skryabin K.G."/>
        </authorList>
    </citation>
    <scope>NUCLEOTIDE SEQUENCE [LARGE SCALE GENOMIC DNA]</scope>
    <source>
        <strain evidence="2 3">DG-6</strain>
    </source>
</reference>
<dbReference type="OrthoDB" id="136493at2"/>
<organism evidence="2 3">
    <name type="scientific">Oscillochloris trichoides DG-6</name>
    <dbReference type="NCBI Taxonomy" id="765420"/>
    <lineage>
        <taxon>Bacteria</taxon>
        <taxon>Bacillati</taxon>
        <taxon>Chloroflexota</taxon>
        <taxon>Chloroflexia</taxon>
        <taxon>Chloroflexales</taxon>
        <taxon>Chloroflexineae</taxon>
        <taxon>Oscillochloridaceae</taxon>
        <taxon>Oscillochloris</taxon>
    </lineage>
</organism>